<dbReference type="SUPFAM" id="SSF52047">
    <property type="entry name" value="RNI-like"/>
    <property type="match status" value="1"/>
</dbReference>
<dbReference type="AlphaFoldDB" id="A0AAD8RQ46"/>
<reference evidence="2" key="1">
    <citation type="submission" date="2023-07" db="EMBL/GenBank/DDBJ databases">
        <title>A chromosome-level genome assembly of Lolium multiflorum.</title>
        <authorList>
            <person name="Chen Y."/>
            <person name="Copetti D."/>
            <person name="Kolliker R."/>
            <person name="Studer B."/>
        </authorList>
    </citation>
    <scope>NUCLEOTIDE SEQUENCE</scope>
    <source>
        <strain evidence="2">02402/16</strain>
        <tissue evidence="2">Leaf</tissue>
    </source>
</reference>
<dbReference type="Proteomes" id="UP001231189">
    <property type="component" value="Unassembled WGS sequence"/>
</dbReference>
<dbReference type="PANTHER" id="PTHR34709:SF77">
    <property type="entry name" value="F-BOX DOMAIN-CONTAINING PROTEIN"/>
    <property type="match status" value="1"/>
</dbReference>
<dbReference type="InterPro" id="IPR055312">
    <property type="entry name" value="FBL15-like"/>
</dbReference>
<dbReference type="InterPro" id="IPR036047">
    <property type="entry name" value="F-box-like_dom_sf"/>
</dbReference>
<dbReference type="SUPFAM" id="SSF81383">
    <property type="entry name" value="F-box domain"/>
    <property type="match status" value="1"/>
</dbReference>
<sequence>MELRSGRRLRSLPPPQAGRRTTRSQGFSGGDDEDRIGALPDDLLLQVIERVGCPRAAARTGILSSRWRGLWTRIPRVTVTLDDIELSDLEAALARAACAGLHLLDIFVPGRYVEVTSFQVEAVLAAADRLSPVELRFDTCPSIRYSSSGVCLPSFSRATSIEMFGLRELMPAASGLPALERLSFYNEYGLRLGNLIQRCPCLRVLDLDLGLTPRPPMLDVDLRIHSTSLEELRVKRYRGRDLVIDIMAPMLKKLDLTVLTSYAQDVIAISIWAPVMEEIFWSCSYVNSSARIGILWRLGRLQLTAVQRRRNDTMPYNGEDNTCLYLPIFPDMTGMVPAEWDLVEEIRKIKNTFPAVEFTTLKLEVILWKTGHVFGPLVLSLLEISWIRRATRRLEINLKRRNIEQWCARGTNCPCDQPGNWRTKSNSLTLINLEEVEIEGFEGLDDEFDFLKVVFQFALKLKKVNVKVSDKVTPSALKKIDNMFKEYPRVECCVTSAPVSATRSVE</sequence>
<feature type="compositionally biased region" description="Basic residues" evidence="1">
    <location>
        <begin position="1"/>
        <end position="10"/>
    </location>
</feature>
<feature type="region of interest" description="Disordered" evidence="1">
    <location>
        <begin position="1"/>
        <end position="34"/>
    </location>
</feature>
<accession>A0AAD8RQ46</accession>
<dbReference type="PANTHER" id="PTHR34709">
    <property type="entry name" value="OS10G0396666 PROTEIN"/>
    <property type="match status" value="1"/>
</dbReference>
<keyword evidence="3" id="KW-1185">Reference proteome</keyword>
<organism evidence="2 3">
    <name type="scientific">Lolium multiflorum</name>
    <name type="common">Italian ryegrass</name>
    <name type="synonym">Lolium perenne subsp. multiflorum</name>
    <dbReference type="NCBI Taxonomy" id="4521"/>
    <lineage>
        <taxon>Eukaryota</taxon>
        <taxon>Viridiplantae</taxon>
        <taxon>Streptophyta</taxon>
        <taxon>Embryophyta</taxon>
        <taxon>Tracheophyta</taxon>
        <taxon>Spermatophyta</taxon>
        <taxon>Magnoliopsida</taxon>
        <taxon>Liliopsida</taxon>
        <taxon>Poales</taxon>
        <taxon>Poaceae</taxon>
        <taxon>BOP clade</taxon>
        <taxon>Pooideae</taxon>
        <taxon>Poodae</taxon>
        <taxon>Poeae</taxon>
        <taxon>Poeae Chloroplast Group 2 (Poeae type)</taxon>
        <taxon>Loliodinae</taxon>
        <taxon>Loliinae</taxon>
        <taxon>Lolium</taxon>
    </lineage>
</organism>
<evidence type="ECO:0000313" key="3">
    <source>
        <dbReference type="Proteomes" id="UP001231189"/>
    </source>
</evidence>
<name>A0AAD8RQ46_LOLMU</name>
<comment type="caution">
    <text evidence="2">The sequence shown here is derived from an EMBL/GenBank/DDBJ whole genome shotgun (WGS) entry which is preliminary data.</text>
</comment>
<evidence type="ECO:0000313" key="2">
    <source>
        <dbReference type="EMBL" id="KAK1628717.1"/>
    </source>
</evidence>
<protein>
    <recommendedName>
        <fullName evidence="4">FBD domain-containing protein</fullName>
    </recommendedName>
</protein>
<gene>
    <name evidence="2" type="ORF">QYE76_003032</name>
</gene>
<dbReference type="EMBL" id="JAUUTY010000005">
    <property type="protein sequence ID" value="KAK1628717.1"/>
    <property type="molecule type" value="Genomic_DNA"/>
</dbReference>
<evidence type="ECO:0000256" key="1">
    <source>
        <dbReference type="SAM" id="MobiDB-lite"/>
    </source>
</evidence>
<evidence type="ECO:0008006" key="4">
    <source>
        <dbReference type="Google" id="ProtNLM"/>
    </source>
</evidence>
<proteinExistence type="predicted"/>